<feature type="compositionally biased region" description="Low complexity" evidence="1">
    <location>
        <begin position="22"/>
        <end position="31"/>
    </location>
</feature>
<proteinExistence type="predicted"/>
<dbReference type="Gramene" id="TuG1812G0500001701.01.T02">
    <property type="protein sequence ID" value="TuG1812G0500001701.01.T02.cds452436"/>
    <property type="gene ID" value="TuG1812G0500001701.01"/>
</dbReference>
<evidence type="ECO:0000313" key="2">
    <source>
        <dbReference type="EnsemblPlants" id="TuG1812G0500001701.01.T02.cds452436"/>
    </source>
</evidence>
<reference evidence="2" key="3">
    <citation type="submission" date="2022-06" db="UniProtKB">
        <authorList>
            <consortium name="EnsemblPlants"/>
        </authorList>
    </citation>
    <scope>IDENTIFICATION</scope>
</reference>
<dbReference type="Proteomes" id="UP000015106">
    <property type="component" value="Chromosome 5"/>
</dbReference>
<keyword evidence="3" id="KW-1185">Reference proteome</keyword>
<dbReference type="AlphaFoldDB" id="A0A8R7UE99"/>
<gene>
    <name evidence="2" type="primary">LOC125508699</name>
</gene>
<name>A0A8R7UE99_TRIUA</name>
<reference evidence="3" key="1">
    <citation type="journal article" date="2013" name="Nature">
        <title>Draft genome of the wheat A-genome progenitor Triticum urartu.</title>
        <authorList>
            <person name="Ling H.Q."/>
            <person name="Zhao S."/>
            <person name="Liu D."/>
            <person name="Wang J."/>
            <person name="Sun H."/>
            <person name="Zhang C."/>
            <person name="Fan H."/>
            <person name="Li D."/>
            <person name="Dong L."/>
            <person name="Tao Y."/>
            <person name="Gao C."/>
            <person name="Wu H."/>
            <person name="Li Y."/>
            <person name="Cui Y."/>
            <person name="Guo X."/>
            <person name="Zheng S."/>
            <person name="Wang B."/>
            <person name="Yu K."/>
            <person name="Liang Q."/>
            <person name="Yang W."/>
            <person name="Lou X."/>
            <person name="Chen J."/>
            <person name="Feng M."/>
            <person name="Jian J."/>
            <person name="Zhang X."/>
            <person name="Luo G."/>
            <person name="Jiang Y."/>
            <person name="Liu J."/>
            <person name="Wang Z."/>
            <person name="Sha Y."/>
            <person name="Zhang B."/>
            <person name="Wu H."/>
            <person name="Tang D."/>
            <person name="Shen Q."/>
            <person name="Xue P."/>
            <person name="Zou S."/>
            <person name="Wang X."/>
            <person name="Liu X."/>
            <person name="Wang F."/>
            <person name="Yang Y."/>
            <person name="An X."/>
            <person name="Dong Z."/>
            <person name="Zhang K."/>
            <person name="Zhang X."/>
            <person name="Luo M.C."/>
            <person name="Dvorak J."/>
            <person name="Tong Y."/>
            <person name="Wang J."/>
            <person name="Yang H."/>
            <person name="Li Z."/>
            <person name="Wang D."/>
            <person name="Zhang A."/>
            <person name="Wang J."/>
        </authorList>
    </citation>
    <scope>NUCLEOTIDE SEQUENCE</scope>
    <source>
        <strain evidence="3">cv. G1812</strain>
    </source>
</reference>
<reference evidence="2" key="2">
    <citation type="submission" date="2018-03" db="EMBL/GenBank/DDBJ databases">
        <title>The Triticum urartu genome reveals the dynamic nature of wheat genome evolution.</title>
        <authorList>
            <person name="Ling H."/>
            <person name="Ma B."/>
            <person name="Shi X."/>
            <person name="Liu H."/>
            <person name="Dong L."/>
            <person name="Sun H."/>
            <person name="Cao Y."/>
            <person name="Gao Q."/>
            <person name="Zheng S."/>
            <person name="Li Y."/>
            <person name="Yu Y."/>
            <person name="Du H."/>
            <person name="Qi M."/>
            <person name="Li Y."/>
            <person name="Yu H."/>
            <person name="Cui Y."/>
            <person name="Wang N."/>
            <person name="Chen C."/>
            <person name="Wu H."/>
            <person name="Zhao Y."/>
            <person name="Zhang J."/>
            <person name="Li Y."/>
            <person name="Zhou W."/>
            <person name="Zhang B."/>
            <person name="Hu W."/>
            <person name="Eijk M."/>
            <person name="Tang J."/>
            <person name="Witsenboer H."/>
            <person name="Zhao S."/>
            <person name="Li Z."/>
            <person name="Zhang A."/>
            <person name="Wang D."/>
            <person name="Liang C."/>
        </authorList>
    </citation>
    <scope>NUCLEOTIDE SEQUENCE [LARGE SCALE GENOMIC DNA]</scope>
    <source>
        <strain evidence="2">cv. G1812</strain>
    </source>
</reference>
<feature type="region of interest" description="Disordered" evidence="1">
    <location>
        <begin position="1"/>
        <end position="87"/>
    </location>
</feature>
<evidence type="ECO:0000313" key="3">
    <source>
        <dbReference type="Proteomes" id="UP000015106"/>
    </source>
</evidence>
<evidence type="ECO:0000256" key="1">
    <source>
        <dbReference type="SAM" id="MobiDB-lite"/>
    </source>
</evidence>
<sequence length="87" mass="9990">ARHPPVNKAASSNNRRDFAIRSSTSSLPSPETLDRRSPAFLPRRDRRIQGEFRRIRPPRARFPALPASRRAGRCRFRGGRGPSTRWI</sequence>
<dbReference type="EnsemblPlants" id="TuG1812G0500001701.01.T02">
    <property type="protein sequence ID" value="TuG1812G0500001701.01.T02.cds452436"/>
    <property type="gene ID" value="TuG1812G0500001701.01"/>
</dbReference>
<organism evidence="2 3">
    <name type="scientific">Triticum urartu</name>
    <name type="common">Red wild einkorn</name>
    <name type="synonym">Crithodium urartu</name>
    <dbReference type="NCBI Taxonomy" id="4572"/>
    <lineage>
        <taxon>Eukaryota</taxon>
        <taxon>Viridiplantae</taxon>
        <taxon>Streptophyta</taxon>
        <taxon>Embryophyta</taxon>
        <taxon>Tracheophyta</taxon>
        <taxon>Spermatophyta</taxon>
        <taxon>Magnoliopsida</taxon>
        <taxon>Liliopsida</taxon>
        <taxon>Poales</taxon>
        <taxon>Poaceae</taxon>
        <taxon>BOP clade</taxon>
        <taxon>Pooideae</taxon>
        <taxon>Triticodae</taxon>
        <taxon>Triticeae</taxon>
        <taxon>Triticinae</taxon>
        <taxon>Triticum</taxon>
    </lineage>
</organism>
<accession>A0A8R7UE99</accession>
<protein>
    <submittedName>
        <fullName evidence="2">Uncharacterized protein</fullName>
    </submittedName>
</protein>